<dbReference type="PANTHER" id="PTHR43253:SF1">
    <property type="entry name" value="TRICORN PROTEASE HOMOLOG 2-RELATED"/>
    <property type="match status" value="1"/>
</dbReference>
<dbReference type="PANTHER" id="PTHR43253">
    <property type="entry name" value="TRICORN PROTEASE HOMOLOG 2-RELATED"/>
    <property type="match status" value="1"/>
</dbReference>
<gene>
    <name evidence="13" type="ORF">HZA61_06780</name>
</gene>
<keyword evidence="6 7" id="KW-0720">Serine protease</keyword>
<dbReference type="EMBL" id="JACRIW010000045">
    <property type="protein sequence ID" value="MBI5169175.1"/>
    <property type="molecule type" value="Genomic_DNA"/>
</dbReference>
<dbReference type="InterPro" id="IPR028204">
    <property type="entry name" value="Tricorn_C1"/>
</dbReference>
<dbReference type="Gene3D" id="2.130.10.10">
    <property type="entry name" value="YVTN repeat-like/Quinoprotein amine dehydrogenase"/>
    <property type="match status" value="1"/>
</dbReference>
<dbReference type="Pfam" id="PF03572">
    <property type="entry name" value="Peptidase_S41"/>
    <property type="match status" value="1"/>
</dbReference>
<dbReference type="Gene3D" id="3.90.226.10">
    <property type="entry name" value="2-enoyl-CoA Hydratase, Chain A, domain 1"/>
    <property type="match status" value="1"/>
</dbReference>
<reference evidence="13" key="1">
    <citation type="submission" date="2020-07" db="EMBL/GenBank/DDBJ databases">
        <title>Huge and variable diversity of episymbiotic CPR bacteria and DPANN archaea in groundwater ecosystems.</title>
        <authorList>
            <person name="He C.Y."/>
            <person name="Keren R."/>
            <person name="Whittaker M."/>
            <person name="Farag I.F."/>
            <person name="Doudna J."/>
            <person name="Cate J.H.D."/>
            <person name="Banfield J.F."/>
        </authorList>
    </citation>
    <scope>NUCLEOTIDE SEQUENCE</scope>
    <source>
        <strain evidence="13">NC_groundwater_1813_Pr3_B-0.1um_71_17</strain>
    </source>
</reference>
<dbReference type="InterPro" id="IPR015943">
    <property type="entry name" value="WD40/YVTN_repeat-like_dom_sf"/>
</dbReference>
<evidence type="ECO:0000313" key="14">
    <source>
        <dbReference type="Proteomes" id="UP000696931"/>
    </source>
</evidence>
<evidence type="ECO:0000256" key="2">
    <source>
        <dbReference type="ARBA" id="ARBA00008524"/>
    </source>
</evidence>
<feature type="compositionally biased region" description="Low complexity" evidence="10">
    <location>
        <begin position="568"/>
        <end position="585"/>
    </location>
</feature>
<feature type="site" description="Transition state stabilizer; via amide nitrogen" evidence="9">
    <location>
        <position position="994"/>
    </location>
</feature>
<evidence type="ECO:0000256" key="3">
    <source>
        <dbReference type="ARBA" id="ARBA00022490"/>
    </source>
</evidence>
<evidence type="ECO:0000256" key="10">
    <source>
        <dbReference type="SAM" id="MobiDB-lite"/>
    </source>
</evidence>
<dbReference type="Gene3D" id="2.120.10.60">
    <property type="entry name" value="Tricorn protease N-terminal domain"/>
    <property type="match status" value="1"/>
</dbReference>
<comment type="function">
    <text evidence="7">Degrades oligopeptides.</text>
</comment>
<dbReference type="InterPro" id="IPR029045">
    <property type="entry name" value="ClpP/crotonase-like_dom_sf"/>
</dbReference>
<protein>
    <recommendedName>
        <fullName evidence="7">Tricorn protease homolog</fullName>
        <ecNumber evidence="7">3.4.21.-</ecNumber>
    </recommendedName>
</protein>
<evidence type="ECO:0000256" key="7">
    <source>
        <dbReference type="PIRNR" id="PIRNR036421"/>
    </source>
</evidence>
<feature type="active site" description="Charge relay system" evidence="8">
    <location>
        <position position="1051"/>
    </location>
</feature>
<accession>A0A933SDA6</accession>
<dbReference type="SUPFAM" id="SSF82171">
    <property type="entry name" value="DPP6 N-terminal domain-like"/>
    <property type="match status" value="1"/>
</dbReference>
<name>A0A933SDA6_UNCEI</name>
<proteinExistence type="inferred from homology"/>
<feature type="active site" description="Nucleophile" evidence="8">
    <location>
        <position position="993"/>
    </location>
</feature>
<evidence type="ECO:0000256" key="9">
    <source>
        <dbReference type="PIRSR" id="PIRSR036421-3"/>
    </source>
</evidence>
<dbReference type="PIRSF" id="PIRSF036421">
    <property type="entry name" value="Tricorn_protease"/>
    <property type="match status" value="1"/>
</dbReference>
<sequence length="1106" mass="122326">MPLRRLAHALVPALLATLVSFRSAGAVAVGSTPDSLGYYRFPAVHGSSVVFTAEGDLWRVGIEGGVARRLTSHAGQETNAAISPDGKWVAFTAAYDGPTEAYVMPLDGGLPTRLTYDGDRSAVVGWTPRGEVLVTTRKHSTLPNLQLVTIHPTTFARTRVPLAQASEGAYDGAKLVFTRFEAQPSHTKRYRGGRVQQLWAWAGGAAEARALFPGDSATSRNPMVWNGRVYFIGDRDLNMNLWTCRSDGSDLKQLTTHKGFDVRYASMSEGKIVYQLGADLRVYDVVAGKDAPLAVRLASDFDQLRERWVGNPVEWVTAAHLSPDGDRVVLTARGQVFVAPLKPGRFVDVTRDAGTRWRNARFLADGKRLSALCDASGEIELWTLPANGVGAPVQQSRDGRVIRWDGIPSPDGKFIAHTNRDQELWILELATGRQTRIAKCEDWNDILDVTWSPDSRWIAYARPARNLLLQVLLYSLDTQKTIEATTDRWDSYSPAWSPDGKWLYFLSDRTYESLVGSIWGSRQPEPFYDGTTRIYALSLRAKYRSPFAAPDELEGGADEKPAAKPDKPAAAGAKKPAAAAAEKPATPATVVIDEAGLQSRLIEVPAGNGNYSTLTTDGKRLWYLNAELSADRKQTLHSFAIGNDGDEPTTVLADVRTYELSADRKKILARKGDAFYVFDAGAKGPSDLAEAKLPLDGWQLPVTPRIEFGQMFEESWRLERDYFYDPDMHGVDWNAMRAKYRPLAARVTDRAELADVFQQMIGELVALHMYVYGGDQRKGTDAGDPATLGAEWERDEAAGGWRVTHVHHADPDQPESLSPLEAPGVDVREGDVIVAINGVASLSAPHPSALLRRKSGKEVLLSVKRGSGAARDVIVRPINNAKDAELRYDAWEYERRVRVDSLSHGRIGYVHLRSMGTEDMAQFTRDYYPVYQREGLILDARNNTGGNIDAWVLSRLIRRSWMWWQPRNGRPFGNMPFAFDGRMTVLVNERTASDGEVLAEGFRRLGLGKVIGTRTWGGEIWLSQDNFLVDRGIATAAETGVYGAEGRWLIENHGVDPDFVVDNAPRETFDGRDAQLEAAVKHLMAELAREPVKRPVAPKYPDKSVK</sequence>
<dbReference type="SUPFAM" id="SSF69304">
    <property type="entry name" value="Tricorn protease N-terminal domain"/>
    <property type="match status" value="1"/>
</dbReference>
<evidence type="ECO:0000259" key="12">
    <source>
        <dbReference type="SMART" id="SM00245"/>
    </source>
</evidence>
<comment type="subcellular location">
    <subcellularLocation>
        <location evidence="1 7">Cytoplasm</location>
    </subcellularLocation>
</comment>
<dbReference type="Pfam" id="PF14685">
    <property type="entry name" value="PDZ_Tricorn"/>
    <property type="match status" value="1"/>
</dbReference>
<dbReference type="CDD" id="cd07562">
    <property type="entry name" value="Peptidase_S41_TRI"/>
    <property type="match status" value="1"/>
</dbReference>
<organism evidence="13 14">
    <name type="scientific">Eiseniibacteriota bacterium</name>
    <dbReference type="NCBI Taxonomy" id="2212470"/>
    <lineage>
        <taxon>Bacteria</taxon>
        <taxon>Candidatus Eiseniibacteriota</taxon>
    </lineage>
</organism>
<comment type="similarity">
    <text evidence="2 7">Belongs to the peptidase S41B family.</text>
</comment>
<feature type="domain" description="Tail specific protease" evidence="12">
    <location>
        <begin position="856"/>
        <end position="1062"/>
    </location>
</feature>
<feature type="region of interest" description="Disordered" evidence="10">
    <location>
        <begin position="550"/>
        <end position="585"/>
    </location>
</feature>
<feature type="compositionally biased region" description="Basic and acidic residues" evidence="10">
    <location>
        <begin position="557"/>
        <end position="567"/>
    </location>
</feature>
<dbReference type="InterPro" id="IPR036034">
    <property type="entry name" value="PDZ_sf"/>
</dbReference>
<dbReference type="Proteomes" id="UP000696931">
    <property type="component" value="Unassembled WGS sequence"/>
</dbReference>
<dbReference type="AlphaFoldDB" id="A0A933SDA6"/>
<evidence type="ECO:0000256" key="1">
    <source>
        <dbReference type="ARBA" id="ARBA00004496"/>
    </source>
</evidence>
<dbReference type="SUPFAM" id="SSF52096">
    <property type="entry name" value="ClpP/crotonase"/>
    <property type="match status" value="1"/>
</dbReference>
<evidence type="ECO:0000256" key="11">
    <source>
        <dbReference type="SAM" id="SignalP"/>
    </source>
</evidence>
<dbReference type="EC" id="3.4.21.-" evidence="7"/>
<dbReference type="Gene3D" id="3.30.750.44">
    <property type="match status" value="1"/>
</dbReference>
<feature type="chain" id="PRO_5037485780" description="Tricorn protease homolog" evidence="11">
    <location>
        <begin position="25"/>
        <end position="1106"/>
    </location>
</feature>
<keyword evidence="11" id="KW-0732">Signal</keyword>
<dbReference type="InterPro" id="IPR012393">
    <property type="entry name" value="Tricorn_protease"/>
</dbReference>
<evidence type="ECO:0000256" key="8">
    <source>
        <dbReference type="PIRSR" id="PIRSR036421-1"/>
    </source>
</evidence>
<dbReference type="GO" id="GO:0005737">
    <property type="term" value="C:cytoplasm"/>
    <property type="evidence" value="ECO:0007669"/>
    <property type="project" value="UniProtKB-SubCell"/>
</dbReference>
<feature type="active site" description="Charge relay system" evidence="8">
    <location>
        <position position="768"/>
    </location>
</feature>
<comment type="caution">
    <text evidence="13">The sequence shown here is derived from an EMBL/GenBank/DDBJ whole genome shotgun (WGS) entry which is preliminary data.</text>
</comment>
<dbReference type="Pfam" id="PF26549">
    <property type="entry name" value="Tricorn_N"/>
    <property type="match status" value="1"/>
</dbReference>
<dbReference type="Pfam" id="PF26550">
    <property type="entry name" value="Tricorn_2nd"/>
    <property type="match status" value="1"/>
</dbReference>
<dbReference type="GO" id="GO:0008236">
    <property type="term" value="F:serine-type peptidase activity"/>
    <property type="evidence" value="ECO:0007669"/>
    <property type="project" value="UniProtKB-UniRule"/>
</dbReference>
<evidence type="ECO:0000256" key="6">
    <source>
        <dbReference type="ARBA" id="ARBA00022825"/>
    </source>
</evidence>
<evidence type="ECO:0000256" key="5">
    <source>
        <dbReference type="ARBA" id="ARBA00022801"/>
    </source>
</evidence>
<dbReference type="SMART" id="SM00245">
    <property type="entry name" value="TSPc"/>
    <property type="match status" value="1"/>
</dbReference>
<dbReference type="Pfam" id="PF14684">
    <property type="entry name" value="Tricorn_C1"/>
    <property type="match status" value="1"/>
</dbReference>
<evidence type="ECO:0000256" key="4">
    <source>
        <dbReference type="ARBA" id="ARBA00022670"/>
    </source>
</evidence>
<evidence type="ECO:0000313" key="13">
    <source>
        <dbReference type="EMBL" id="MBI5169175.1"/>
    </source>
</evidence>
<keyword evidence="5 7" id="KW-0378">Hydrolase</keyword>
<feature type="signal peptide" evidence="11">
    <location>
        <begin position="1"/>
        <end position="24"/>
    </location>
</feature>
<dbReference type="GO" id="GO:0006508">
    <property type="term" value="P:proteolysis"/>
    <property type="evidence" value="ECO:0007669"/>
    <property type="project" value="UniProtKB-UniRule"/>
</dbReference>
<keyword evidence="3 7" id="KW-0963">Cytoplasm</keyword>
<dbReference type="InterPro" id="IPR005151">
    <property type="entry name" value="Tail-specific_protease"/>
</dbReference>
<keyword evidence="4 7" id="KW-0645">Protease</keyword>
<dbReference type="SUPFAM" id="SSF50156">
    <property type="entry name" value="PDZ domain-like"/>
    <property type="match status" value="1"/>
</dbReference>
<dbReference type="InterPro" id="IPR029414">
    <property type="entry name" value="Tricorn_PDZ"/>
</dbReference>
<dbReference type="Gene3D" id="2.30.42.10">
    <property type="match status" value="1"/>
</dbReference>